<dbReference type="RefSeq" id="WP_187244513.1">
    <property type="nucleotide sequence ID" value="NZ_BAAAOK010000004.1"/>
</dbReference>
<name>A0ABR7LRT1_9ACTN</name>
<protein>
    <submittedName>
        <fullName evidence="3">Uncharacterized protein</fullName>
    </submittedName>
</protein>
<feature type="region of interest" description="Disordered" evidence="1">
    <location>
        <begin position="100"/>
        <end position="157"/>
    </location>
</feature>
<keyword evidence="2" id="KW-0732">Signal</keyword>
<dbReference type="EMBL" id="JABVEC010000013">
    <property type="protein sequence ID" value="MBC6467499.1"/>
    <property type="molecule type" value="Genomic_DNA"/>
</dbReference>
<proteinExistence type="predicted"/>
<evidence type="ECO:0000313" key="4">
    <source>
        <dbReference type="Proteomes" id="UP000805614"/>
    </source>
</evidence>
<gene>
    <name evidence="3" type="ORF">HKK74_18655</name>
</gene>
<evidence type="ECO:0000313" key="3">
    <source>
        <dbReference type="EMBL" id="MBC6467499.1"/>
    </source>
</evidence>
<accession>A0ABR7LRT1</accession>
<dbReference type="Proteomes" id="UP000805614">
    <property type="component" value="Unassembled WGS sequence"/>
</dbReference>
<keyword evidence="4" id="KW-1185">Reference proteome</keyword>
<feature type="chain" id="PRO_5046697165" evidence="2">
    <location>
        <begin position="26"/>
        <end position="157"/>
    </location>
</feature>
<reference evidence="3 4" key="1">
    <citation type="submission" date="2020-06" db="EMBL/GenBank/DDBJ databases">
        <title>Actinomadura xiongansis sp. nov., isolated from soil of Baiyangdian.</title>
        <authorList>
            <person name="Zhang X."/>
        </authorList>
    </citation>
    <scope>NUCLEOTIDE SEQUENCE [LARGE SCALE GENOMIC DNA]</scope>
    <source>
        <strain evidence="3 4">HBUM206468</strain>
    </source>
</reference>
<comment type="caution">
    <text evidence="3">The sequence shown here is derived from an EMBL/GenBank/DDBJ whole genome shotgun (WGS) entry which is preliminary data.</text>
</comment>
<evidence type="ECO:0000256" key="2">
    <source>
        <dbReference type="SAM" id="SignalP"/>
    </source>
</evidence>
<feature type="signal peptide" evidence="2">
    <location>
        <begin position="1"/>
        <end position="25"/>
    </location>
</feature>
<evidence type="ECO:0000256" key="1">
    <source>
        <dbReference type="SAM" id="MobiDB-lite"/>
    </source>
</evidence>
<organism evidence="3 4">
    <name type="scientific">Actinomadura alba</name>
    <dbReference type="NCBI Taxonomy" id="406431"/>
    <lineage>
        <taxon>Bacteria</taxon>
        <taxon>Bacillati</taxon>
        <taxon>Actinomycetota</taxon>
        <taxon>Actinomycetes</taxon>
        <taxon>Streptosporangiales</taxon>
        <taxon>Thermomonosporaceae</taxon>
        <taxon>Actinomadura</taxon>
    </lineage>
</organism>
<sequence>MKRRVIVALSTAGLVSAAAVVYVLAGPSPAASPGSEPGAGQVRTLALETMSSAEQTGGAQHPVMGLPAKSTKPFSMLGVSWDDIRTRLDGTVQVRTRGAAAGTWSPWQPVEAPNHAGSDVGLRSDHPLRGATEPLWVGPSSTPPARRGARHIDNDQR</sequence>